<keyword evidence="3" id="KW-0808">Transferase</keyword>
<dbReference type="PANTHER" id="PTHR43777:SF1">
    <property type="entry name" value="MOLYBDENUM COFACTOR CYTIDYLYLTRANSFERASE"/>
    <property type="match status" value="1"/>
</dbReference>
<dbReference type="AlphaFoldDB" id="A0A7W9EPM2"/>
<dbReference type="CDD" id="cd04182">
    <property type="entry name" value="GT_2_like_f"/>
    <property type="match status" value="1"/>
</dbReference>
<organism evidence="3 4">
    <name type="scientific">Brucella daejeonensis</name>
    <dbReference type="NCBI Taxonomy" id="659015"/>
    <lineage>
        <taxon>Bacteria</taxon>
        <taxon>Pseudomonadati</taxon>
        <taxon>Pseudomonadota</taxon>
        <taxon>Alphaproteobacteria</taxon>
        <taxon>Hyphomicrobiales</taxon>
        <taxon>Brucellaceae</taxon>
        <taxon>Brucella/Ochrobactrum group</taxon>
        <taxon>Brucella</taxon>
    </lineage>
</organism>
<dbReference type="PANTHER" id="PTHR43777">
    <property type="entry name" value="MOLYBDENUM COFACTOR CYTIDYLYLTRANSFERASE"/>
    <property type="match status" value="1"/>
</dbReference>
<dbReference type="Proteomes" id="UP000555546">
    <property type="component" value="Unassembled WGS sequence"/>
</dbReference>
<keyword evidence="3" id="KW-0548">Nucleotidyltransferase</keyword>
<dbReference type="Gene3D" id="3.90.550.10">
    <property type="entry name" value="Spore Coat Polysaccharide Biosynthesis Protein SpsA, Chain A"/>
    <property type="match status" value="1"/>
</dbReference>
<gene>
    <name evidence="3" type="ORF">FHS76_003866</name>
</gene>
<dbReference type="Pfam" id="PF12804">
    <property type="entry name" value="NTP_transf_3"/>
    <property type="match status" value="1"/>
</dbReference>
<protein>
    <submittedName>
        <fullName evidence="3">CTP:molybdopterin cytidylyltransferase MocA</fullName>
    </submittedName>
</protein>
<keyword evidence="4" id="KW-1185">Reference proteome</keyword>
<proteinExistence type="predicted"/>
<feature type="domain" description="MobA-like NTP transferase" evidence="2">
    <location>
        <begin position="5"/>
        <end position="165"/>
    </location>
</feature>
<dbReference type="RefSeq" id="WP_328700536.1">
    <property type="nucleotide sequence ID" value="NZ_JACIJG010000021.1"/>
</dbReference>
<name>A0A7W9EPM2_9HYPH</name>
<dbReference type="InterPro" id="IPR025877">
    <property type="entry name" value="MobA-like_NTP_Trfase"/>
</dbReference>
<accession>A0A7W9EPM2</accession>
<evidence type="ECO:0000256" key="1">
    <source>
        <dbReference type="ARBA" id="ARBA00022842"/>
    </source>
</evidence>
<reference evidence="3 4" key="1">
    <citation type="submission" date="2020-08" db="EMBL/GenBank/DDBJ databases">
        <title>Genomic Encyclopedia of Type Strains, Phase IV (KMG-IV): sequencing the most valuable type-strain genomes for metagenomic binning, comparative biology and taxonomic classification.</title>
        <authorList>
            <person name="Goeker M."/>
        </authorList>
    </citation>
    <scope>NUCLEOTIDE SEQUENCE [LARGE SCALE GENOMIC DNA]</scope>
    <source>
        <strain evidence="3 4">DSM 26944</strain>
    </source>
</reference>
<dbReference type="EMBL" id="JACIJG010000021">
    <property type="protein sequence ID" value="MBB5703951.1"/>
    <property type="molecule type" value="Genomic_DNA"/>
</dbReference>
<evidence type="ECO:0000259" key="2">
    <source>
        <dbReference type="Pfam" id="PF12804"/>
    </source>
</evidence>
<sequence>MSVHALILAAGSSRRMNGPNKLAALIGDKALIRQTVEHALASRAEHVSVVTGHEAQRIEELLVDLPVTIIHNPDHRSGLSSSLKTGIRHLPASASGALVMLGDMPMVESQHIDHLISSFSEADERCVVRASHDGKRGNPVILPRALFDAALELQGDVGARYLIEDAKVAVIDVEIGLSALTDVDTQDDLLSLGGSI</sequence>
<evidence type="ECO:0000313" key="3">
    <source>
        <dbReference type="EMBL" id="MBB5703951.1"/>
    </source>
</evidence>
<dbReference type="InterPro" id="IPR029044">
    <property type="entry name" value="Nucleotide-diphossugar_trans"/>
</dbReference>
<comment type="caution">
    <text evidence="3">The sequence shown here is derived from an EMBL/GenBank/DDBJ whole genome shotgun (WGS) entry which is preliminary data.</text>
</comment>
<dbReference type="SUPFAM" id="SSF53448">
    <property type="entry name" value="Nucleotide-diphospho-sugar transferases"/>
    <property type="match status" value="1"/>
</dbReference>
<keyword evidence="1" id="KW-0460">Magnesium</keyword>
<evidence type="ECO:0000313" key="4">
    <source>
        <dbReference type="Proteomes" id="UP000555546"/>
    </source>
</evidence>
<dbReference type="GO" id="GO:0016779">
    <property type="term" value="F:nucleotidyltransferase activity"/>
    <property type="evidence" value="ECO:0007669"/>
    <property type="project" value="UniProtKB-KW"/>
</dbReference>